<dbReference type="GO" id="GO:0052621">
    <property type="term" value="F:diguanylate cyclase activity"/>
    <property type="evidence" value="ECO:0007669"/>
    <property type="project" value="UniProtKB-EC"/>
</dbReference>
<accession>A0A2N4U1B5</accession>
<dbReference type="FunFam" id="3.30.70.270:FF:000001">
    <property type="entry name" value="Diguanylate cyclase domain protein"/>
    <property type="match status" value="1"/>
</dbReference>
<dbReference type="Gene3D" id="3.30.70.270">
    <property type="match status" value="1"/>
</dbReference>
<dbReference type="SUPFAM" id="SSF55073">
    <property type="entry name" value="Nucleotide cyclase"/>
    <property type="match status" value="1"/>
</dbReference>
<evidence type="ECO:0000313" key="4">
    <source>
        <dbReference type="EMBL" id="PLC48804.1"/>
    </source>
</evidence>
<dbReference type="Proteomes" id="UP000234190">
    <property type="component" value="Unassembled WGS sequence"/>
</dbReference>
<proteinExistence type="predicted"/>
<evidence type="ECO:0000256" key="2">
    <source>
        <dbReference type="ARBA" id="ARBA00034247"/>
    </source>
</evidence>
<dbReference type="EMBL" id="PDNW01000015">
    <property type="protein sequence ID" value="PLC48804.1"/>
    <property type="molecule type" value="Genomic_DNA"/>
</dbReference>
<organism evidence="4 5">
    <name type="scientific">Pollutimonas subterranea</name>
    <dbReference type="NCBI Taxonomy" id="2045210"/>
    <lineage>
        <taxon>Bacteria</taxon>
        <taxon>Pseudomonadati</taxon>
        <taxon>Pseudomonadota</taxon>
        <taxon>Betaproteobacteria</taxon>
        <taxon>Burkholderiales</taxon>
        <taxon>Alcaligenaceae</taxon>
        <taxon>Pollutimonas</taxon>
    </lineage>
</organism>
<dbReference type="InterPro" id="IPR003018">
    <property type="entry name" value="GAF"/>
</dbReference>
<dbReference type="Gene3D" id="3.30.450.40">
    <property type="match status" value="1"/>
</dbReference>
<keyword evidence="5" id="KW-1185">Reference proteome</keyword>
<dbReference type="CDD" id="cd01949">
    <property type="entry name" value="GGDEF"/>
    <property type="match status" value="1"/>
</dbReference>
<feature type="domain" description="GGDEF" evidence="3">
    <location>
        <begin position="237"/>
        <end position="367"/>
    </location>
</feature>
<dbReference type="NCBIfam" id="TIGR00254">
    <property type="entry name" value="GGDEF"/>
    <property type="match status" value="1"/>
</dbReference>
<dbReference type="InterPro" id="IPR050469">
    <property type="entry name" value="Diguanylate_Cyclase"/>
</dbReference>
<comment type="catalytic activity">
    <reaction evidence="2">
        <text>2 GTP = 3',3'-c-di-GMP + 2 diphosphate</text>
        <dbReference type="Rhea" id="RHEA:24898"/>
        <dbReference type="ChEBI" id="CHEBI:33019"/>
        <dbReference type="ChEBI" id="CHEBI:37565"/>
        <dbReference type="ChEBI" id="CHEBI:58805"/>
        <dbReference type="EC" id="2.7.7.65"/>
    </reaction>
</comment>
<dbReference type="InterPro" id="IPR043128">
    <property type="entry name" value="Rev_trsase/Diguanyl_cyclase"/>
</dbReference>
<dbReference type="PANTHER" id="PTHR45138:SF9">
    <property type="entry name" value="DIGUANYLATE CYCLASE DGCM-RELATED"/>
    <property type="match status" value="1"/>
</dbReference>
<dbReference type="PROSITE" id="PS50887">
    <property type="entry name" value="GGDEF"/>
    <property type="match status" value="1"/>
</dbReference>
<gene>
    <name evidence="4" type="ORF">CR159_15785</name>
</gene>
<evidence type="ECO:0000313" key="5">
    <source>
        <dbReference type="Proteomes" id="UP000234190"/>
    </source>
</evidence>
<protein>
    <recommendedName>
        <fullName evidence="1">diguanylate cyclase</fullName>
        <ecNumber evidence="1">2.7.7.65</ecNumber>
    </recommendedName>
</protein>
<dbReference type="AlphaFoldDB" id="A0A2N4U1B5"/>
<dbReference type="InterPro" id="IPR000160">
    <property type="entry name" value="GGDEF_dom"/>
</dbReference>
<dbReference type="InterPro" id="IPR029016">
    <property type="entry name" value="GAF-like_dom_sf"/>
</dbReference>
<reference evidence="4 5" key="1">
    <citation type="submission" date="2017-10" db="EMBL/GenBank/DDBJ databases">
        <title>Two draft genome sequences of Pusillimonas sp. strains isolated from a nitrate- and radionuclide-contaminated groundwater in Russia.</title>
        <authorList>
            <person name="Grouzdev D.S."/>
            <person name="Tourova T.P."/>
            <person name="Goeva M.A."/>
            <person name="Babich T.L."/>
            <person name="Sokolova D.S."/>
            <person name="Abdullin R."/>
            <person name="Poltaraus A.B."/>
            <person name="Toshchakov S.V."/>
            <person name="Nazina T.N."/>
        </authorList>
    </citation>
    <scope>NUCLEOTIDE SEQUENCE [LARGE SCALE GENOMIC DNA]</scope>
    <source>
        <strain evidence="4 5">JR1/69-3-13</strain>
    </source>
</reference>
<dbReference type="EC" id="2.7.7.65" evidence="1"/>
<evidence type="ECO:0000256" key="1">
    <source>
        <dbReference type="ARBA" id="ARBA00012528"/>
    </source>
</evidence>
<dbReference type="Pfam" id="PF00990">
    <property type="entry name" value="GGDEF"/>
    <property type="match status" value="1"/>
</dbReference>
<dbReference type="Pfam" id="PF01590">
    <property type="entry name" value="GAF"/>
    <property type="match status" value="1"/>
</dbReference>
<dbReference type="PANTHER" id="PTHR45138">
    <property type="entry name" value="REGULATORY COMPONENTS OF SENSORY TRANSDUCTION SYSTEM"/>
    <property type="match status" value="1"/>
</dbReference>
<dbReference type="SMART" id="SM00267">
    <property type="entry name" value="GGDEF"/>
    <property type="match status" value="1"/>
</dbReference>
<dbReference type="SUPFAM" id="SSF55781">
    <property type="entry name" value="GAF domain-like"/>
    <property type="match status" value="1"/>
</dbReference>
<evidence type="ECO:0000259" key="3">
    <source>
        <dbReference type="PROSITE" id="PS50887"/>
    </source>
</evidence>
<name>A0A2N4U1B5_9BURK</name>
<dbReference type="InterPro" id="IPR029787">
    <property type="entry name" value="Nucleotide_cyclase"/>
</dbReference>
<sequence>MECVTRDIHQRLKGFRLDSVNHFQHVDSAVNDRRRLRALASYRILDTEYEEAFHELVLLAATICDAPIAVINFIDQERQWFKAEIGLGIRETAIDISICQHGLVEHDILVIEDTQADCRTSSNPLVSSGDKDLRFYAGALLKSGPHVLGTLCVLDYRPRTLTEKQVESLDLLRRQVMRLLETRRLQFTQREAIQELDLMRRDLHSHAYQDHLTGLLNRRAFEKRLELEIESVTSAALPSMLLMLDLNDFKNVNDTRGHKFGDAILKAAALNLRDATRSADVLARWGGDEFLILLPSTDEHVAQQIAQRLKQALKNLRVAEESIDLSAGLGIVQVSHFSSVEELMQDVDVAMYTDKRKNKDRSALIGRHNVRENLGVLASGPEKSIF</sequence>
<comment type="caution">
    <text evidence="4">The sequence shown here is derived from an EMBL/GenBank/DDBJ whole genome shotgun (WGS) entry which is preliminary data.</text>
</comment>